<evidence type="ECO:0000256" key="1">
    <source>
        <dbReference type="SAM" id="MobiDB-lite"/>
    </source>
</evidence>
<evidence type="ECO:0000313" key="3">
    <source>
        <dbReference type="Proteomes" id="UP000001425"/>
    </source>
</evidence>
<dbReference type="PaxDb" id="1148-1653018"/>
<protein>
    <submittedName>
        <fullName evidence="2">Sll0253 protein</fullName>
    </submittedName>
</protein>
<organism evidence="2 3">
    <name type="scientific">Synechocystis sp. (strain ATCC 27184 / PCC 6803 / Kazusa)</name>
    <dbReference type="NCBI Taxonomy" id="1111708"/>
    <lineage>
        <taxon>Bacteria</taxon>
        <taxon>Bacillati</taxon>
        <taxon>Cyanobacteriota</taxon>
        <taxon>Cyanophyceae</taxon>
        <taxon>Synechococcales</taxon>
        <taxon>Merismopediaceae</taxon>
        <taxon>Synechocystis</taxon>
    </lineage>
</organism>
<feature type="region of interest" description="Disordered" evidence="1">
    <location>
        <begin position="155"/>
        <end position="179"/>
    </location>
</feature>
<dbReference type="EnsemblBacteria" id="BAA17935">
    <property type="protein sequence ID" value="BAA17935"/>
    <property type="gene ID" value="BAA17935"/>
</dbReference>
<evidence type="ECO:0000313" key="2">
    <source>
        <dbReference type="EMBL" id="BAA17935.1"/>
    </source>
</evidence>
<dbReference type="AlphaFoldDB" id="P73873"/>
<name>P73873_SYNY3</name>
<reference evidence="2 3" key="2">
    <citation type="journal article" date="1996" name="DNA Res.">
        <title>Sequence analysis of the genome of the unicellular cyanobacterium Synechocystis sp. strain PCC6803. II. Sequence determination of the entire genome and assignment of potential protein-coding regions.</title>
        <authorList>
            <person name="Kaneko T."/>
            <person name="Sato S."/>
            <person name="Kotani H."/>
            <person name="Tanaka A."/>
            <person name="Asamizu E."/>
            <person name="Nakamura Y."/>
            <person name="Miyajima N."/>
            <person name="Hirosawa M."/>
            <person name="Sugiura M."/>
            <person name="Sasamoto S."/>
            <person name="Kimura T."/>
            <person name="Hosouchi T."/>
            <person name="Matsuno A."/>
            <person name="Muraki A."/>
            <person name="Nakazaki N."/>
            <person name="Naruo K."/>
            <person name="Okumura S."/>
            <person name="Shimpo S."/>
            <person name="Takeuchi C."/>
            <person name="Wada T."/>
            <person name="Watanabe A."/>
            <person name="Yamada M."/>
            <person name="Yasuda M."/>
            <person name="Tabata S."/>
        </authorList>
    </citation>
    <scope>NUCLEOTIDE SEQUENCE [LARGE SCALE GENOMIC DNA]</scope>
    <source>
        <strain evidence="3">ATCC 27184 / PCC 6803 / Kazusa</strain>
    </source>
</reference>
<reference evidence="2 3" key="1">
    <citation type="journal article" date="1995" name="DNA Res.">
        <title>Sequence analysis of the genome of the unicellular cyanobacterium Synechocystis sp. strain PCC6803. I. Sequence features in the 1 Mb region from map positions 64% to 92% of the genome.</title>
        <authorList>
            <person name="Kaneko T."/>
            <person name="Tanaka A."/>
            <person name="Sato S."/>
            <person name="Kotani H."/>
            <person name="Sazuka T."/>
            <person name="Miyajima N."/>
            <person name="Sugiura M."/>
            <person name="Tabata S."/>
        </authorList>
    </citation>
    <scope>NUCLEOTIDE SEQUENCE [LARGE SCALE GENOMIC DNA]</scope>
    <source>
        <strain evidence="3">ATCC 27184 / PCC 6803 / Kazusa</strain>
    </source>
</reference>
<proteinExistence type="predicted"/>
<dbReference type="STRING" id="1148.gene:10498804"/>
<dbReference type="EMBL" id="BA000022">
    <property type="protein sequence ID" value="BAA17935.1"/>
    <property type="molecule type" value="Genomic_DNA"/>
</dbReference>
<dbReference type="InterPro" id="IPR046298">
    <property type="entry name" value="DUF6335"/>
</dbReference>
<dbReference type="PIR" id="S75073">
    <property type="entry name" value="S75073"/>
</dbReference>
<sequence>MKTAMIPIFIYDNNRLKNQYFRKTSSNRGEMKMDINQYFANCSDDYLDSEQDNSEQLLLADLTGSEEDGIFFDGLTDRDTGFGHVVRLMRMPHLDNGNLSGGDPDDNWYQAEVVGEEAVGGDNPTPDQNVTEGLLQSMGIASVDGRPVATVRNFGARDERRWELDPDSAEDHQNPQDED</sequence>
<accession>P73873</accession>
<dbReference type="KEGG" id="syn:sll0253"/>
<dbReference type="Proteomes" id="UP000001425">
    <property type="component" value="Chromosome"/>
</dbReference>
<dbReference type="eggNOG" id="ENOG50337ZW">
    <property type="taxonomic scope" value="Bacteria"/>
</dbReference>
<dbReference type="InParanoid" id="P73873"/>
<keyword evidence="3" id="KW-1185">Reference proteome</keyword>
<gene>
    <name evidence="2" type="ordered locus">sll0253</name>
</gene>
<dbReference type="Pfam" id="PF19861">
    <property type="entry name" value="DUF6335"/>
    <property type="match status" value="1"/>
</dbReference>